<dbReference type="OMA" id="DNSRTEV"/>
<feature type="compositionally biased region" description="Acidic residues" evidence="4">
    <location>
        <begin position="20"/>
        <end position="30"/>
    </location>
</feature>
<dbReference type="Pfam" id="PF24756">
    <property type="entry name" value="THD_CWZF3-5-7"/>
    <property type="match status" value="1"/>
</dbReference>
<feature type="compositionally biased region" description="Basic and acidic residues" evidence="4">
    <location>
        <begin position="1001"/>
        <end position="1014"/>
    </location>
</feature>
<feature type="compositionally biased region" description="Polar residues" evidence="4">
    <location>
        <begin position="1037"/>
        <end position="1058"/>
    </location>
</feature>
<feature type="compositionally biased region" description="Basic and acidic residues" evidence="4">
    <location>
        <begin position="984"/>
        <end position="995"/>
    </location>
</feature>
<dbReference type="PROSITE" id="PS51050">
    <property type="entry name" value="ZF_CW"/>
    <property type="match status" value="1"/>
</dbReference>
<evidence type="ECO:0000256" key="3">
    <source>
        <dbReference type="ARBA" id="ARBA00022833"/>
    </source>
</evidence>
<feature type="compositionally biased region" description="Basic and acidic residues" evidence="4">
    <location>
        <begin position="226"/>
        <end position="235"/>
    </location>
</feature>
<feature type="region of interest" description="Disordered" evidence="4">
    <location>
        <begin position="869"/>
        <end position="1107"/>
    </location>
</feature>
<feature type="region of interest" description="Disordered" evidence="4">
    <location>
        <begin position="137"/>
        <end position="160"/>
    </location>
</feature>
<dbReference type="Proteomes" id="UP000594263">
    <property type="component" value="Unplaced"/>
</dbReference>
<evidence type="ECO:0000256" key="1">
    <source>
        <dbReference type="ARBA" id="ARBA00022723"/>
    </source>
</evidence>
<dbReference type="InterPro" id="IPR055300">
    <property type="entry name" value="CWZF3/5/7"/>
</dbReference>
<feature type="compositionally biased region" description="Basic and acidic residues" evidence="4">
    <location>
        <begin position="785"/>
        <end position="795"/>
    </location>
</feature>
<feature type="compositionally biased region" description="Basic and acidic residues" evidence="4">
    <location>
        <begin position="1202"/>
        <end position="1214"/>
    </location>
</feature>
<keyword evidence="3" id="KW-0862">Zinc</keyword>
<evidence type="ECO:0000256" key="2">
    <source>
        <dbReference type="ARBA" id="ARBA00022771"/>
    </source>
</evidence>
<proteinExistence type="predicted"/>
<keyword evidence="2" id="KW-0863">Zinc-finger</keyword>
<evidence type="ECO:0000256" key="4">
    <source>
        <dbReference type="SAM" id="MobiDB-lite"/>
    </source>
</evidence>
<dbReference type="Pfam" id="PF07496">
    <property type="entry name" value="zf-CW"/>
    <property type="match status" value="1"/>
</dbReference>
<feature type="region of interest" description="Disordered" evidence="4">
    <location>
        <begin position="1189"/>
        <end position="1282"/>
    </location>
</feature>
<dbReference type="GO" id="GO:0008270">
    <property type="term" value="F:zinc ion binding"/>
    <property type="evidence" value="ECO:0007669"/>
    <property type="project" value="UniProtKB-KW"/>
</dbReference>
<dbReference type="Gramene" id="Kaladp0053s0005.1.v1.1">
    <property type="protein sequence ID" value="Kaladp0053s0005.1.v1.1"/>
    <property type="gene ID" value="Kaladp0053s0005.v1.1"/>
</dbReference>
<feature type="region of interest" description="Disordered" evidence="4">
    <location>
        <begin position="1"/>
        <end position="30"/>
    </location>
</feature>
<feature type="domain" description="CW-type" evidence="5">
    <location>
        <begin position="652"/>
        <end position="705"/>
    </location>
</feature>
<feature type="region of interest" description="Disordered" evidence="4">
    <location>
        <begin position="273"/>
        <end position="304"/>
    </location>
</feature>
<feature type="compositionally biased region" description="Polar residues" evidence="4">
    <location>
        <begin position="1215"/>
        <end position="1225"/>
    </location>
</feature>
<feature type="compositionally biased region" description="Basic and acidic residues" evidence="4">
    <location>
        <begin position="614"/>
        <end position="628"/>
    </location>
</feature>
<feature type="compositionally biased region" description="Basic and acidic residues" evidence="4">
    <location>
        <begin position="1420"/>
        <end position="1431"/>
    </location>
</feature>
<dbReference type="PANTHER" id="PTHR46524:SF7">
    <property type="entry name" value="CW-TYPE ZINC FINGER"/>
    <property type="match status" value="1"/>
</dbReference>
<accession>A0A7N0U2G4</accession>
<feature type="compositionally biased region" description="Basic and acidic residues" evidence="4">
    <location>
        <begin position="894"/>
        <end position="913"/>
    </location>
</feature>
<feature type="compositionally biased region" description="Basic and acidic residues" evidence="4">
    <location>
        <begin position="1226"/>
        <end position="1266"/>
    </location>
</feature>
<dbReference type="Gene3D" id="3.30.40.100">
    <property type="match status" value="1"/>
</dbReference>
<dbReference type="PANTHER" id="PTHR46524">
    <property type="entry name" value="CW-TYPE ZINC FINGER"/>
    <property type="match status" value="1"/>
</dbReference>
<dbReference type="Gramene" id="Kaladp0053s0005.2.v1.1">
    <property type="protein sequence ID" value="Kaladp0053s0005.2.v1.1"/>
    <property type="gene ID" value="Kaladp0053s0005.v1.1"/>
</dbReference>
<feature type="region of interest" description="Disordered" evidence="4">
    <location>
        <begin position="207"/>
        <end position="241"/>
    </location>
</feature>
<dbReference type="InterPro" id="IPR056406">
    <property type="entry name" value="THD_CWZF3/5/7"/>
</dbReference>
<feature type="compositionally biased region" description="Polar residues" evidence="4">
    <location>
        <begin position="1335"/>
        <end position="1348"/>
    </location>
</feature>
<feature type="region of interest" description="Disordered" evidence="4">
    <location>
        <begin position="612"/>
        <end position="649"/>
    </location>
</feature>
<evidence type="ECO:0000313" key="6">
    <source>
        <dbReference type="EnsemblPlants" id="Kaladp0053s0005.2.v1.1"/>
    </source>
</evidence>
<evidence type="ECO:0000259" key="5">
    <source>
        <dbReference type="PROSITE" id="PS51050"/>
    </source>
</evidence>
<feature type="region of interest" description="Disordered" evidence="4">
    <location>
        <begin position="770"/>
        <end position="827"/>
    </location>
</feature>
<feature type="compositionally biased region" description="Polar residues" evidence="4">
    <location>
        <begin position="138"/>
        <end position="147"/>
    </location>
</feature>
<dbReference type="EnsemblPlants" id="Kaladp0053s0005.2.v1.1">
    <property type="protein sequence ID" value="Kaladp0053s0005.2.v1.1"/>
    <property type="gene ID" value="Kaladp0053s0005.v1.1"/>
</dbReference>
<dbReference type="EnsemblPlants" id="Kaladp0053s0005.1.v1.1">
    <property type="protein sequence ID" value="Kaladp0053s0005.1.v1.1"/>
    <property type="gene ID" value="Kaladp0053s0005.v1.1"/>
</dbReference>
<sequence length="1657" mass="180863">MLSVGNRNGREGLGFGRDMDDTELEEGEACSYQDDDLTVDPDIALAYLDEKLHSVLGHFQKDFEGGVSAENLGAKFGGYGSFLPTYQRSPVCSHPRTLKVQNHALTSPSNLQLEGGFHNITIQASAPLPIHCPDVDNSRTLSSTKPLSTHDPVKLDAGTVNRQAEELTHRAEASKKSTLPDQKKLKVRIRVGSDNLSTQTKAELYSGLGLDASPSSSFEDSPESEGWSREPHDPPVESPNSILHIMTSCPLQGSNLLSPLAENLAYLRGNKINQKGWRPDSAPKSETGKSLSLANGPGPARNNGKLLVSKNKKLSGINGISLELSNNGTKDVHDVIRKSKKTDDEASACEKLISEALKLPLLSTQDCTGSEFPKNNGKVSEVFGGVNKVAMSLESGKVESSDLYVNHDDVWFDEKPTAEVGSAGNLSEDQMENFVGDTDAQSRKYLIHKGGKNYGSPGTELNPSKVLKNVKQEIVTYPTLKTDFKTVFQEPDVTSVCAVKDQSSSKAKIKSDMTPGHINAAEVAKRKARVGYSCHSKLENSLNQPSKYDAENTKLENDFRKYRDTCKDVFDDFNVESEENVVEPLEYPSGRCPKGSRVTDVAKISLNSAMMETTSRKVEKSMTSESHSKSGSHVIPPSSGHVPDAPAPPAPELIEEHWVCCDKCQKWRLLPLGRLPESLPEKWLCSMLDWLPGMNQCDIEEEETTKALVSFYQASLPESDKNYPGHNVRLHGQADVGDWTKILQPTVKSRSLNHVNQSLSVSELDDQLLKKSSDSVVEKKKKVSKDKQKLNDHSSDGGNMEYVKTNKKRGAGQDSPRSSKKHKNVDQTDDIFLSETDHLVPSQNGGPNTSSTFQAVVAGKDRTKSTEAIHYTNHTDENWDNSRTSSKKSKDRVRHAADGSVEKRMGEPKDPSAKKRKAKGSQESRQSESVPSAGLKAEEKKGSLKDNCSQGHLSKEKKAKLASQETRLFGSKRESPAARGDLAVQKDFKLARDPDSISAKRSMEDRDLSRRDLASTHPFTEATSSSSKISSSRKSKANNVQDTKGSPVESVSSSPLRSQSKDRAASNGRIVCDKECPSDGFGLSGSPKRYSDHDFDSRSGAMGQVKKDNGRMEKIYIDDNKGTKISSVLDFRDSVSDRKSKGKPTSCEELPGTYSMDGVANSSDQYPCEQQASDCVQHKEACGTTHNLLNGSVSVKRGSSMRSKDNMRKPEFGSDKTNVSNFSDNSQDRHAYGDKLMDENLAERTAAKSNKLEKKNDKKVSSENSKKCTQVKSGSDDGQDAKPDIFSCLSSHKQTLVEEYKGTSIKLPPEKIDLLETSLLRGKSMLRSPLVGGSLTDNGRTCNTSGSDIGNEIDYSNVDAPERDNSLKGPKPFRKADDQNGAQPATLRHPTPPGHKARDLNGPSPARRDSSSQSAANAVKEAKSLKHMADRVKSSGSNAESIGLYFQAALKFLLGASLLESSTNETRHGEMIQSTQIYSSTAKLCEFCAYEYEKAKDMASAALAYKCTEVAYMRVIYSSHSNANRDRHELQTALQMAPPGESPSSSASDVDNLNNAATGDKVLLTRGVTSPQVPGSHVISARNRPGFARLLNFAQDVNFAMEASRKSRVALAAANAHLELVQNKEGISSIKRALDFSFQDVEGLLRLVRLGMEAISR</sequence>
<keyword evidence="1" id="KW-0479">Metal-binding</keyword>
<keyword evidence="7" id="KW-1185">Reference proteome</keyword>
<dbReference type="InterPro" id="IPR011124">
    <property type="entry name" value="Znf_CW"/>
</dbReference>
<feature type="region of interest" description="Disordered" evidence="4">
    <location>
        <begin position="1328"/>
        <end position="1431"/>
    </location>
</feature>
<protein>
    <recommendedName>
        <fullName evidence="5">CW-type domain-containing protein</fullName>
    </recommendedName>
</protein>
<evidence type="ECO:0000313" key="7">
    <source>
        <dbReference type="Proteomes" id="UP000594263"/>
    </source>
</evidence>
<name>A0A7N0U2G4_KALFE</name>
<organism evidence="6 7">
    <name type="scientific">Kalanchoe fedtschenkoi</name>
    <name type="common">Lavender scallops</name>
    <name type="synonym">South American air plant</name>
    <dbReference type="NCBI Taxonomy" id="63787"/>
    <lineage>
        <taxon>Eukaryota</taxon>
        <taxon>Viridiplantae</taxon>
        <taxon>Streptophyta</taxon>
        <taxon>Embryophyta</taxon>
        <taxon>Tracheophyta</taxon>
        <taxon>Spermatophyta</taxon>
        <taxon>Magnoliopsida</taxon>
        <taxon>eudicotyledons</taxon>
        <taxon>Gunneridae</taxon>
        <taxon>Pentapetalae</taxon>
        <taxon>Saxifragales</taxon>
        <taxon>Crassulaceae</taxon>
        <taxon>Kalanchoe</taxon>
    </lineage>
</organism>
<feature type="compositionally biased region" description="Basic and acidic residues" evidence="4">
    <location>
        <begin position="277"/>
        <end position="287"/>
    </location>
</feature>
<reference evidence="6" key="1">
    <citation type="submission" date="2021-01" db="UniProtKB">
        <authorList>
            <consortium name="EnsemblPlants"/>
        </authorList>
    </citation>
    <scope>IDENTIFICATION</scope>
</reference>